<dbReference type="AlphaFoldDB" id="A0AAU8I187"/>
<reference evidence="2" key="2">
    <citation type="submission" date="2022-01" db="EMBL/GenBank/DDBJ databases">
        <authorList>
            <person name="Rana R."/>
            <person name="Patil P.B."/>
        </authorList>
    </citation>
    <scope>NUCLEOTIDE SEQUENCE</scope>
    <source>
        <strain evidence="2">PPL560</strain>
    </source>
</reference>
<evidence type="ECO:0000313" key="3">
    <source>
        <dbReference type="EMBL" id="XCI78923.1"/>
    </source>
</evidence>
<reference evidence="3" key="3">
    <citation type="submission" date="2023-08" db="EMBL/GenBank/DDBJ databases">
        <title>Complete genome sequence of Xanthomonas indica.</title>
        <authorList>
            <person name="Patil P.B."/>
            <person name="Rana R."/>
        </authorList>
    </citation>
    <scope>NUCLEOTIDE SEQUENCE</scope>
    <source>
        <strain evidence="3">PPL560</strain>
    </source>
</reference>
<organism evidence="3">
    <name type="scientific">Xanthomonas indica</name>
    <dbReference type="NCBI Taxonomy" id="2912242"/>
    <lineage>
        <taxon>Bacteria</taxon>
        <taxon>Pseudomonadati</taxon>
        <taxon>Pseudomonadota</taxon>
        <taxon>Gammaproteobacteria</taxon>
        <taxon>Lysobacterales</taxon>
        <taxon>Lysobacteraceae</taxon>
        <taxon>Xanthomonas</taxon>
    </lineage>
</organism>
<dbReference type="KEGG" id="xin:Q7W82_11480"/>
<evidence type="ECO:0000313" key="2">
    <source>
        <dbReference type="EMBL" id="MCI2261865.1"/>
    </source>
</evidence>
<dbReference type="EMBL" id="JAKJPQ010000007">
    <property type="protein sequence ID" value="MCI2261865.1"/>
    <property type="molecule type" value="Genomic_DNA"/>
</dbReference>
<sequence>MAARDIVILGLSLRSSWGNGHATTYRGLIAALQARGDRVVFLERDVPWYAEHQDPPAQLPCAPVLYASLEELQDRHAAAIAAADLVIVGSYVPDGIAVGAWVQQTARGVVGFYDIDTPVTLAALQRGDCAYLSPALVPHYDLYLSFTGGPTLQRLERVYGAPRAVPLYCAFDPEQYRPQPQAHRYDLGYMGTYSDDRQPPLERLLLQPAMAWPQGRFVVAGPLYPPHLVWPDNVQRCEHLPPAQHGAFYNQQRFTLNLTRADMVLAGWSPSVRLFEAAACATPIISDAWDGLETLFAPGKDILIARRTSEVLGWIRELPEAQRVAIGEAGRRRVLAEHTAAHRAQTLHDALDRVADAATTFTPARSAPHALA</sequence>
<keyword evidence="3" id="KW-0808">Transferase</keyword>
<dbReference type="EC" id="2.4.-.-" evidence="3"/>
<name>A0AAU8I187_9XANT</name>
<reference evidence="2 4" key="1">
    <citation type="journal article" date="2022" name="Curr. Microbiol.">
        <title>Xanthomonas indica sp. nov., a Novel Member of Non-Pathogenic Xanthomonas Community from Healthy Rice Seeds.</title>
        <authorList>
            <person name="Rana R."/>
            <person name="Madhavan V.N."/>
            <person name="Saroha T."/>
            <person name="Bansal K."/>
            <person name="Kaur A."/>
            <person name="Sonti R.V."/>
            <person name="Patel H.K."/>
            <person name="Patil P.B."/>
        </authorList>
    </citation>
    <scope>NUCLEOTIDE SEQUENCE [LARGE SCALE GENOMIC DNA]</scope>
    <source>
        <strain evidence="2 4">PPL560</strain>
    </source>
</reference>
<protein>
    <submittedName>
        <fullName evidence="3">Glycosyltransferase</fullName>
        <ecNumber evidence="3">2.4.-.-</ecNumber>
    </submittedName>
</protein>
<proteinExistence type="predicted"/>
<keyword evidence="3" id="KW-0328">Glycosyltransferase</keyword>
<dbReference type="RefSeq" id="WP_242159866.1">
    <property type="nucleotide sequence ID" value="NZ_CP131914.1"/>
</dbReference>
<dbReference type="GO" id="GO:0016757">
    <property type="term" value="F:glycosyltransferase activity"/>
    <property type="evidence" value="ECO:0007669"/>
    <property type="project" value="UniProtKB-KW"/>
</dbReference>
<accession>A0AAU8I187</accession>
<evidence type="ECO:0000313" key="4">
    <source>
        <dbReference type="Proteomes" id="UP001430647"/>
    </source>
</evidence>
<dbReference type="EMBL" id="CP131914">
    <property type="protein sequence ID" value="XCI78923.1"/>
    <property type="molecule type" value="Genomic_DNA"/>
</dbReference>
<dbReference type="InterPro" id="IPR055259">
    <property type="entry name" value="YkvP/CgeB_Glyco_trans-like"/>
</dbReference>
<feature type="domain" description="Spore protein YkvP/CgeB glycosyl transferase-like" evidence="1">
    <location>
        <begin position="203"/>
        <end position="349"/>
    </location>
</feature>
<evidence type="ECO:0000259" key="1">
    <source>
        <dbReference type="Pfam" id="PF13524"/>
    </source>
</evidence>
<gene>
    <name evidence="2" type="ORF">L3V74_09945</name>
    <name evidence="3" type="ORF">Q7W82_11480</name>
</gene>
<keyword evidence="4" id="KW-1185">Reference proteome</keyword>
<dbReference type="Pfam" id="PF13524">
    <property type="entry name" value="Glyco_trans_1_2"/>
    <property type="match status" value="1"/>
</dbReference>
<dbReference type="Proteomes" id="UP001430647">
    <property type="component" value="Unassembled WGS sequence"/>
</dbReference>
<dbReference type="Gene3D" id="3.40.50.2000">
    <property type="entry name" value="Glycogen Phosphorylase B"/>
    <property type="match status" value="1"/>
</dbReference>
<dbReference type="SUPFAM" id="SSF53756">
    <property type="entry name" value="UDP-Glycosyltransferase/glycogen phosphorylase"/>
    <property type="match status" value="1"/>
</dbReference>